<reference evidence="4" key="1">
    <citation type="submission" date="2016-03" db="UniProtKB">
        <authorList>
            <consortium name="WormBaseParasite"/>
        </authorList>
    </citation>
    <scope>IDENTIFICATION</scope>
</reference>
<evidence type="ECO:0000256" key="1">
    <source>
        <dbReference type="SAM" id="MobiDB-lite"/>
    </source>
</evidence>
<name>A0A0N4Y2M0_NIPBR</name>
<gene>
    <name evidence="2" type="ORF">NBR_LOCUS9978</name>
</gene>
<dbReference type="InterPro" id="IPR006994">
    <property type="entry name" value="TCF25/Rqc1"/>
</dbReference>
<accession>A0A0N4Y2M0</accession>
<dbReference type="GO" id="GO:1990112">
    <property type="term" value="C:RQC complex"/>
    <property type="evidence" value="ECO:0007669"/>
    <property type="project" value="TreeGrafter"/>
</dbReference>
<dbReference type="WBParaSite" id="NBR_0000997701-mRNA-1">
    <property type="protein sequence ID" value="NBR_0000997701-mRNA-1"/>
    <property type="gene ID" value="NBR_0000997701"/>
</dbReference>
<keyword evidence="3" id="KW-1185">Reference proteome</keyword>
<dbReference type="PANTHER" id="PTHR22684:SF0">
    <property type="entry name" value="RIBOSOME QUALITY CONTROL COMPLEX SUBUNIT TCF25"/>
    <property type="match status" value="1"/>
</dbReference>
<proteinExistence type="predicted"/>
<feature type="compositionally biased region" description="Basic residues" evidence="1">
    <location>
        <begin position="90"/>
        <end position="100"/>
    </location>
</feature>
<protein>
    <submittedName>
        <fullName evidence="4">Transcription factor 25</fullName>
    </submittedName>
</protein>
<dbReference type="PANTHER" id="PTHR22684">
    <property type="entry name" value="NULP1-RELATED"/>
    <property type="match status" value="1"/>
</dbReference>
<feature type="region of interest" description="Disordered" evidence="1">
    <location>
        <begin position="1"/>
        <end position="109"/>
    </location>
</feature>
<dbReference type="EMBL" id="UYSL01020232">
    <property type="protein sequence ID" value="VDL73567.1"/>
    <property type="molecule type" value="Genomic_DNA"/>
</dbReference>
<evidence type="ECO:0000313" key="3">
    <source>
        <dbReference type="Proteomes" id="UP000271162"/>
    </source>
</evidence>
<dbReference type="OMA" id="HAYLWEV"/>
<dbReference type="Pfam" id="PF04910">
    <property type="entry name" value="Tcf25"/>
    <property type="match status" value="1"/>
</dbReference>
<evidence type="ECO:0000313" key="2">
    <source>
        <dbReference type="EMBL" id="VDL73567.1"/>
    </source>
</evidence>
<evidence type="ECO:0000313" key="4">
    <source>
        <dbReference type="WBParaSite" id="NBR_0000997701-mRNA-1"/>
    </source>
</evidence>
<feature type="compositionally biased region" description="Basic and acidic residues" evidence="1">
    <location>
        <begin position="47"/>
        <end position="73"/>
    </location>
</feature>
<dbReference type="AlphaFoldDB" id="A0A0N4Y2M0"/>
<reference evidence="2 3" key="2">
    <citation type="submission" date="2018-11" db="EMBL/GenBank/DDBJ databases">
        <authorList>
            <consortium name="Pathogen Informatics"/>
        </authorList>
    </citation>
    <scope>NUCLEOTIDE SEQUENCE [LARGE SCALE GENOMIC DNA]</scope>
</reference>
<organism evidence="4">
    <name type="scientific">Nippostrongylus brasiliensis</name>
    <name type="common">Rat hookworm</name>
    <dbReference type="NCBI Taxonomy" id="27835"/>
    <lineage>
        <taxon>Eukaryota</taxon>
        <taxon>Metazoa</taxon>
        <taxon>Ecdysozoa</taxon>
        <taxon>Nematoda</taxon>
        <taxon>Chromadorea</taxon>
        <taxon>Rhabditida</taxon>
        <taxon>Rhabditina</taxon>
        <taxon>Rhabditomorpha</taxon>
        <taxon>Strongyloidea</taxon>
        <taxon>Heligmosomidae</taxon>
        <taxon>Nippostrongylus</taxon>
    </lineage>
</organism>
<dbReference type="Proteomes" id="UP000271162">
    <property type="component" value="Unassembled WGS sequence"/>
</dbReference>
<sequence>MSTKHLRRLIEEKASDSVVEQEDKGEEAPRRSGPVNRFAAFADDEDAATRSDSDEEQKDDREEEKSESPEHEQQPVGSKGSINIKSQQKSNKKQKKKKQKRKDEEVDEEELLERLVIENREVMTSIDEGDLVGVEELLKTDPRLFDAAAELKRALARNFKEASASNRSHRGFHGVGKVVKQKNTWPPIKSIGLSMELDREEGGVKWFKFVHNTQYERLERMCWAAEDSLDHSLIEEILASNPYHLNSLLLLANVFRMQEDITQSCDMIERGLHYCQQSMASQFQPSSFHHRVDYLDYENRAFYLLLHRHMLNCVHKRCFETALNYAKLLFSMDPQRDPLAVLLIIDTIAIKAKQYKWLQDLYKCCKEWKNLDKLPNFCYSLALAQFLSAKTTEDSDEADRLLSHAVCAFPGVVPTLLDKLQIEADPLVESHKHLGVFALNKEGDGLKMVFKIYANETAELWKAPETLAWLERVTRSCAQDEKLQEAMERWKEERKRLFVGTPMNIRRLAILLGFDSSSSAVTNPAPPLNGRARYTREDEVPVQPDSFLSGFIHSIWPDYARDQHLMDALRRAGAHLQQAFLPQNPPADRPPNEEPPQPKVKYRLLDYGADCINPAHASVRLVRNLSTILKSVGVHGAS</sequence>
<dbReference type="STRING" id="27835.A0A0N4Y2M0"/>